<gene>
    <name evidence="1" type="ORF">CDAR_270061</name>
</gene>
<dbReference type="EMBL" id="BPLQ01006460">
    <property type="protein sequence ID" value="GIY22572.1"/>
    <property type="molecule type" value="Genomic_DNA"/>
</dbReference>
<comment type="caution">
    <text evidence="1">The sequence shown here is derived from an EMBL/GenBank/DDBJ whole genome shotgun (WGS) entry which is preliminary data.</text>
</comment>
<keyword evidence="2" id="KW-1185">Reference proteome</keyword>
<evidence type="ECO:0000313" key="1">
    <source>
        <dbReference type="EMBL" id="GIY22572.1"/>
    </source>
</evidence>
<accession>A0AAV4RR27</accession>
<dbReference type="Proteomes" id="UP001054837">
    <property type="component" value="Unassembled WGS sequence"/>
</dbReference>
<evidence type="ECO:0000313" key="2">
    <source>
        <dbReference type="Proteomes" id="UP001054837"/>
    </source>
</evidence>
<dbReference type="AlphaFoldDB" id="A0AAV4RR27"/>
<sequence>MYTLRNILRDELACSFRMRKLHALDEDNYFCFLEFERRVKNAIRNDPQFHSKELFTDVATFTSVGDFSMALFMVKNRKWITLEMGSCQTVKH</sequence>
<organism evidence="1 2">
    <name type="scientific">Caerostris darwini</name>
    <dbReference type="NCBI Taxonomy" id="1538125"/>
    <lineage>
        <taxon>Eukaryota</taxon>
        <taxon>Metazoa</taxon>
        <taxon>Ecdysozoa</taxon>
        <taxon>Arthropoda</taxon>
        <taxon>Chelicerata</taxon>
        <taxon>Arachnida</taxon>
        <taxon>Araneae</taxon>
        <taxon>Araneomorphae</taxon>
        <taxon>Entelegynae</taxon>
        <taxon>Araneoidea</taxon>
        <taxon>Araneidae</taxon>
        <taxon>Caerostris</taxon>
    </lineage>
</organism>
<proteinExistence type="predicted"/>
<name>A0AAV4RR27_9ARAC</name>
<reference evidence="1 2" key="1">
    <citation type="submission" date="2021-06" db="EMBL/GenBank/DDBJ databases">
        <title>Caerostris darwini draft genome.</title>
        <authorList>
            <person name="Kono N."/>
            <person name="Arakawa K."/>
        </authorList>
    </citation>
    <scope>NUCLEOTIDE SEQUENCE [LARGE SCALE GENOMIC DNA]</scope>
</reference>
<protein>
    <submittedName>
        <fullName evidence="1">Uncharacterized protein</fullName>
    </submittedName>
</protein>